<dbReference type="PROSITE" id="PS00211">
    <property type="entry name" value="ABC_TRANSPORTER_1"/>
    <property type="match status" value="1"/>
</dbReference>
<dbReference type="SUPFAM" id="SSF52540">
    <property type="entry name" value="P-loop containing nucleoside triphosphate hydrolases"/>
    <property type="match status" value="1"/>
</dbReference>
<dbReference type="PANTHER" id="PTHR42734:SF21">
    <property type="entry name" value="IRON ABC TRANSPORTER, ATP-BINDING PROTEIN"/>
    <property type="match status" value="1"/>
</dbReference>
<dbReference type="Gene3D" id="3.40.50.300">
    <property type="entry name" value="P-loop containing nucleotide triphosphate hydrolases"/>
    <property type="match status" value="1"/>
</dbReference>
<dbReference type="InterPro" id="IPR050153">
    <property type="entry name" value="Metal_Ion_Import_ABC"/>
</dbReference>
<dbReference type="PROSITE" id="PS50893">
    <property type="entry name" value="ABC_TRANSPORTER_2"/>
    <property type="match status" value="1"/>
</dbReference>
<dbReference type="EMBL" id="JANPWE010000001">
    <property type="protein sequence ID" value="MCR6544354.1"/>
    <property type="molecule type" value="Genomic_DNA"/>
</dbReference>
<dbReference type="Proteomes" id="UP001524944">
    <property type="component" value="Unassembled WGS sequence"/>
</dbReference>
<feature type="domain" description="ABC transporter" evidence="4">
    <location>
        <begin position="2"/>
        <end position="234"/>
    </location>
</feature>
<evidence type="ECO:0000259" key="4">
    <source>
        <dbReference type="PROSITE" id="PS50893"/>
    </source>
</evidence>
<dbReference type="RefSeq" id="WP_089609837.1">
    <property type="nucleotide sequence ID" value="NZ_CP022121.1"/>
</dbReference>
<evidence type="ECO:0000313" key="5">
    <source>
        <dbReference type="EMBL" id="MCR6544354.1"/>
    </source>
</evidence>
<comment type="caution">
    <text evidence="5">The sequence shown here is derived from an EMBL/GenBank/DDBJ whole genome shotgun (WGS) entry which is preliminary data.</text>
</comment>
<dbReference type="InterPro" id="IPR017871">
    <property type="entry name" value="ABC_transporter-like_CS"/>
</dbReference>
<keyword evidence="1" id="KW-0813">Transport</keyword>
<dbReference type="GO" id="GO:0005524">
    <property type="term" value="F:ATP binding"/>
    <property type="evidence" value="ECO:0007669"/>
    <property type="project" value="UniProtKB-KW"/>
</dbReference>
<evidence type="ECO:0000256" key="1">
    <source>
        <dbReference type="ARBA" id="ARBA00022448"/>
    </source>
</evidence>
<accession>A0ABT1Y0F8</accession>
<sequence>MITIENLYFKYDKNPIFTDLSLSLKDKVNIIVGPNAAGKSTLLKCIFGLLPAKGEILWDDKRLSEIPRKEKMNLMVYLPQQDMAETTLTVFETVLLGRLESLAWKVGDDDLEKALTALEALNIDSIARRKMNQLSGGQRKLVSIAQTLVRDPKMILMDEPTNSLDMQKQLELFSIIEEVSIKKDMMFIIVMHDINLSSRYADSLVVLKSGGEFYSQGNPKEIVTEEMLKEVYGIEAYVMLNENDIPVVSPIRSVKDTIAQ</sequence>
<dbReference type="InterPro" id="IPR003439">
    <property type="entry name" value="ABC_transporter-like_ATP-bd"/>
</dbReference>
<evidence type="ECO:0000256" key="2">
    <source>
        <dbReference type="ARBA" id="ARBA00022741"/>
    </source>
</evidence>
<gene>
    <name evidence="5" type="ORF">NVS47_02310</name>
</gene>
<dbReference type="InterPro" id="IPR003593">
    <property type="entry name" value="AAA+_ATPase"/>
</dbReference>
<dbReference type="SMART" id="SM00382">
    <property type="entry name" value="AAA"/>
    <property type="match status" value="1"/>
</dbReference>
<reference evidence="5 6" key="1">
    <citation type="submission" date="2022-08" db="EMBL/GenBank/DDBJ databases">
        <title>Proteogenomics of the novel Dehalobacterium formicoaceticum strain EZ94 highlights a key role of methyltransferases during anaerobic dichloromethane degradation.</title>
        <authorList>
            <person name="Wasmund K."/>
        </authorList>
    </citation>
    <scope>NUCLEOTIDE SEQUENCE [LARGE SCALE GENOMIC DNA]</scope>
    <source>
        <strain evidence="5 6">EZ94</strain>
    </source>
</reference>
<dbReference type="PANTHER" id="PTHR42734">
    <property type="entry name" value="METAL TRANSPORT SYSTEM ATP-BINDING PROTEIN TM_0124-RELATED"/>
    <property type="match status" value="1"/>
</dbReference>
<protein>
    <submittedName>
        <fullName evidence="5">ABC transporter ATP-binding protein</fullName>
    </submittedName>
</protein>
<name>A0ABT1Y0F8_9FIRM</name>
<dbReference type="Pfam" id="PF00005">
    <property type="entry name" value="ABC_tran"/>
    <property type="match status" value="1"/>
</dbReference>
<organism evidence="5 6">
    <name type="scientific">Dehalobacterium formicoaceticum</name>
    <dbReference type="NCBI Taxonomy" id="51515"/>
    <lineage>
        <taxon>Bacteria</taxon>
        <taxon>Bacillati</taxon>
        <taxon>Bacillota</taxon>
        <taxon>Clostridia</taxon>
        <taxon>Eubacteriales</taxon>
        <taxon>Peptococcaceae</taxon>
        <taxon>Dehalobacterium</taxon>
    </lineage>
</organism>
<proteinExistence type="predicted"/>
<dbReference type="CDD" id="cd03214">
    <property type="entry name" value="ABC_Iron-Siderophores_B12_Hemin"/>
    <property type="match status" value="1"/>
</dbReference>
<keyword evidence="3 5" id="KW-0067">ATP-binding</keyword>
<evidence type="ECO:0000256" key="3">
    <source>
        <dbReference type="ARBA" id="ARBA00022840"/>
    </source>
</evidence>
<evidence type="ECO:0000313" key="6">
    <source>
        <dbReference type="Proteomes" id="UP001524944"/>
    </source>
</evidence>
<keyword evidence="6" id="KW-1185">Reference proteome</keyword>
<dbReference type="InterPro" id="IPR027417">
    <property type="entry name" value="P-loop_NTPase"/>
</dbReference>
<keyword evidence="2" id="KW-0547">Nucleotide-binding</keyword>